<evidence type="ECO:0000313" key="3">
    <source>
        <dbReference type="Proteomes" id="UP000823775"/>
    </source>
</evidence>
<proteinExistence type="predicted"/>
<dbReference type="InterPro" id="IPR027417">
    <property type="entry name" value="P-loop_NTPase"/>
</dbReference>
<protein>
    <submittedName>
        <fullName evidence="2">ATPase get3a</fullName>
    </submittedName>
</protein>
<keyword evidence="3" id="KW-1185">Reference proteome</keyword>
<dbReference type="EMBL" id="JACEIK010001076">
    <property type="protein sequence ID" value="MCD7465750.1"/>
    <property type="molecule type" value="Genomic_DNA"/>
</dbReference>
<sequence length="77" mass="8854">MLYDDFNITKLPLLPQEVCGVEALKTFSHNFLTPYQPSLVRGSVEELEMRIATLKEQLKDAEEELEKLRAGQQESIM</sequence>
<comment type="caution">
    <text evidence="2">The sequence shown here is derived from an EMBL/GenBank/DDBJ whole genome shotgun (WGS) entry which is preliminary data.</text>
</comment>
<gene>
    <name evidence="2" type="primary">GET3A_2</name>
    <name evidence="2" type="ORF">HAX54_001848</name>
</gene>
<evidence type="ECO:0000256" key="1">
    <source>
        <dbReference type="SAM" id="Coils"/>
    </source>
</evidence>
<dbReference type="InterPro" id="IPR016300">
    <property type="entry name" value="ATPase_ArsA/GET3"/>
</dbReference>
<dbReference type="Proteomes" id="UP000823775">
    <property type="component" value="Unassembled WGS sequence"/>
</dbReference>
<organism evidence="2 3">
    <name type="scientific">Datura stramonium</name>
    <name type="common">Jimsonweed</name>
    <name type="synonym">Common thornapple</name>
    <dbReference type="NCBI Taxonomy" id="4076"/>
    <lineage>
        <taxon>Eukaryota</taxon>
        <taxon>Viridiplantae</taxon>
        <taxon>Streptophyta</taxon>
        <taxon>Embryophyta</taxon>
        <taxon>Tracheophyta</taxon>
        <taxon>Spermatophyta</taxon>
        <taxon>Magnoliopsida</taxon>
        <taxon>eudicotyledons</taxon>
        <taxon>Gunneridae</taxon>
        <taxon>Pentapetalae</taxon>
        <taxon>asterids</taxon>
        <taxon>lamiids</taxon>
        <taxon>Solanales</taxon>
        <taxon>Solanaceae</taxon>
        <taxon>Solanoideae</taxon>
        <taxon>Datureae</taxon>
        <taxon>Datura</taxon>
    </lineage>
</organism>
<dbReference type="Gene3D" id="3.40.50.300">
    <property type="entry name" value="P-loop containing nucleotide triphosphate hydrolases"/>
    <property type="match status" value="1"/>
</dbReference>
<keyword evidence="1" id="KW-0175">Coiled coil</keyword>
<name>A0ABS8T413_DATST</name>
<dbReference type="PANTHER" id="PTHR10803:SF3">
    <property type="entry name" value="ATPASE GET3"/>
    <property type="match status" value="1"/>
</dbReference>
<evidence type="ECO:0000313" key="2">
    <source>
        <dbReference type="EMBL" id="MCD7465750.1"/>
    </source>
</evidence>
<reference evidence="2 3" key="1">
    <citation type="journal article" date="2021" name="BMC Genomics">
        <title>Datura genome reveals duplications of psychoactive alkaloid biosynthetic genes and high mutation rate following tissue culture.</title>
        <authorList>
            <person name="Rajewski A."/>
            <person name="Carter-House D."/>
            <person name="Stajich J."/>
            <person name="Litt A."/>
        </authorList>
    </citation>
    <scope>NUCLEOTIDE SEQUENCE [LARGE SCALE GENOMIC DNA]</scope>
    <source>
        <strain evidence="2">AR-01</strain>
    </source>
</reference>
<feature type="coiled-coil region" evidence="1">
    <location>
        <begin position="44"/>
        <end position="75"/>
    </location>
</feature>
<accession>A0ABS8T413</accession>
<dbReference type="PANTHER" id="PTHR10803">
    <property type="entry name" value="ARSENICAL PUMP-DRIVING ATPASE ARSENITE-TRANSLOCATING ATPASE"/>
    <property type="match status" value="1"/>
</dbReference>